<accession>A0A3S1BKC9</accession>
<feature type="domain" description="ABC transmembrane type-1" evidence="7">
    <location>
        <begin position="75"/>
        <end position="300"/>
    </location>
</feature>
<dbReference type="InterPro" id="IPR039421">
    <property type="entry name" value="Type_1_exporter"/>
</dbReference>
<dbReference type="GO" id="GO:0005886">
    <property type="term" value="C:plasma membrane"/>
    <property type="evidence" value="ECO:0007669"/>
    <property type="project" value="TreeGrafter"/>
</dbReference>
<reference evidence="8 9" key="1">
    <citation type="submission" date="2019-01" db="EMBL/GenBank/DDBJ databases">
        <title>A draft genome assembly of the solar-powered sea slug Elysia chlorotica.</title>
        <authorList>
            <person name="Cai H."/>
            <person name="Li Q."/>
            <person name="Fang X."/>
            <person name="Li J."/>
            <person name="Curtis N.E."/>
            <person name="Altenburger A."/>
            <person name="Shibata T."/>
            <person name="Feng M."/>
            <person name="Maeda T."/>
            <person name="Schwartz J.A."/>
            <person name="Shigenobu S."/>
            <person name="Lundholm N."/>
            <person name="Nishiyama T."/>
            <person name="Yang H."/>
            <person name="Hasebe M."/>
            <person name="Li S."/>
            <person name="Pierce S.K."/>
            <person name="Wang J."/>
        </authorList>
    </citation>
    <scope>NUCLEOTIDE SEQUENCE [LARGE SCALE GENOMIC DNA]</scope>
    <source>
        <strain evidence="8">EC2010</strain>
        <tissue evidence="8">Whole organism of an adult</tissue>
    </source>
</reference>
<dbReference type="SUPFAM" id="SSF90123">
    <property type="entry name" value="ABC transporter transmembrane region"/>
    <property type="match status" value="1"/>
</dbReference>
<evidence type="ECO:0000256" key="6">
    <source>
        <dbReference type="SAM" id="Phobius"/>
    </source>
</evidence>
<dbReference type="STRING" id="188477.A0A3S1BKC9"/>
<name>A0A3S1BKC9_ELYCH</name>
<dbReference type="InterPro" id="IPR011527">
    <property type="entry name" value="ABC1_TM_dom"/>
</dbReference>
<evidence type="ECO:0000256" key="3">
    <source>
        <dbReference type="ARBA" id="ARBA00022989"/>
    </source>
</evidence>
<evidence type="ECO:0000256" key="4">
    <source>
        <dbReference type="ARBA" id="ARBA00023136"/>
    </source>
</evidence>
<sequence length="300" mass="33604">MEEKNNIENVGADHHRPKVLDRQHLITDEAKTKYDGSNGAAPDATEEPQEEEEPPKTSLLAMFRFADGLDIVMLVAGTVCAMVNGFSWPFMLIVFADTIQDFVDFALYEKFLQKIPDFLERINITFDDAREDIGDFLPYCDMLLNYTTASGVNITCDDLETTDNLFDEMDDKVLIYLVGSAVVMVSAFGQVYLFIISAERQITRMRLAFYRAVVRQEMGWLDSRSPGELAVKLTDDIGKIHEAIGDKGATAIQFYTASLSSVVACFVFGWELTLILQIASPFIFTSFAAIGIVRIILLKL</sequence>
<dbReference type="Gene3D" id="1.20.1560.10">
    <property type="entry name" value="ABC transporter type 1, transmembrane domain"/>
    <property type="match status" value="1"/>
</dbReference>
<dbReference type="GO" id="GO:0005524">
    <property type="term" value="F:ATP binding"/>
    <property type="evidence" value="ECO:0007669"/>
    <property type="project" value="InterPro"/>
</dbReference>
<dbReference type="Pfam" id="PF00664">
    <property type="entry name" value="ABC_membrane"/>
    <property type="match status" value="1"/>
</dbReference>
<keyword evidence="3 6" id="KW-1133">Transmembrane helix</keyword>
<feature type="compositionally biased region" description="Acidic residues" evidence="5">
    <location>
        <begin position="44"/>
        <end position="53"/>
    </location>
</feature>
<organism evidence="8 9">
    <name type="scientific">Elysia chlorotica</name>
    <name type="common">Eastern emerald elysia</name>
    <name type="synonym">Sea slug</name>
    <dbReference type="NCBI Taxonomy" id="188477"/>
    <lineage>
        <taxon>Eukaryota</taxon>
        <taxon>Metazoa</taxon>
        <taxon>Spiralia</taxon>
        <taxon>Lophotrochozoa</taxon>
        <taxon>Mollusca</taxon>
        <taxon>Gastropoda</taxon>
        <taxon>Heterobranchia</taxon>
        <taxon>Euthyneura</taxon>
        <taxon>Panpulmonata</taxon>
        <taxon>Sacoglossa</taxon>
        <taxon>Placobranchoidea</taxon>
        <taxon>Plakobranchidae</taxon>
        <taxon>Elysia</taxon>
    </lineage>
</organism>
<keyword evidence="9" id="KW-1185">Reference proteome</keyword>
<evidence type="ECO:0000313" key="8">
    <source>
        <dbReference type="EMBL" id="RUS90227.1"/>
    </source>
</evidence>
<proteinExistence type="predicted"/>
<feature type="transmembrane region" description="Helical" evidence="6">
    <location>
        <begin position="278"/>
        <end position="297"/>
    </location>
</feature>
<dbReference type="InterPro" id="IPR036640">
    <property type="entry name" value="ABC1_TM_sf"/>
</dbReference>
<dbReference type="PANTHER" id="PTHR24222:SF76">
    <property type="entry name" value="MYCOBACTIN IMPORT ATP-BINDING_PERMEASE PROTEIN IRTB"/>
    <property type="match status" value="1"/>
</dbReference>
<dbReference type="OrthoDB" id="6500128at2759"/>
<feature type="transmembrane region" description="Helical" evidence="6">
    <location>
        <begin position="173"/>
        <end position="196"/>
    </location>
</feature>
<dbReference type="EMBL" id="RQTK01000037">
    <property type="protein sequence ID" value="RUS90227.1"/>
    <property type="molecule type" value="Genomic_DNA"/>
</dbReference>
<feature type="transmembrane region" description="Helical" evidence="6">
    <location>
        <begin position="71"/>
        <end position="96"/>
    </location>
</feature>
<evidence type="ECO:0000256" key="5">
    <source>
        <dbReference type="SAM" id="MobiDB-lite"/>
    </source>
</evidence>
<keyword evidence="4 6" id="KW-0472">Membrane</keyword>
<evidence type="ECO:0000256" key="2">
    <source>
        <dbReference type="ARBA" id="ARBA00022692"/>
    </source>
</evidence>
<dbReference type="Proteomes" id="UP000271974">
    <property type="component" value="Unassembled WGS sequence"/>
</dbReference>
<dbReference type="GO" id="GO:0140359">
    <property type="term" value="F:ABC-type transporter activity"/>
    <property type="evidence" value="ECO:0007669"/>
    <property type="project" value="InterPro"/>
</dbReference>
<evidence type="ECO:0000259" key="7">
    <source>
        <dbReference type="PROSITE" id="PS50929"/>
    </source>
</evidence>
<feature type="region of interest" description="Disordered" evidence="5">
    <location>
        <begin position="1"/>
        <end position="56"/>
    </location>
</feature>
<evidence type="ECO:0000313" key="9">
    <source>
        <dbReference type="Proteomes" id="UP000271974"/>
    </source>
</evidence>
<dbReference type="PANTHER" id="PTHR24222">
    <property type="entry name" value="ABC TRANSPORTER B FAMILY"/>
    <property type="match status" value="1"/>
</dbReference>
<comment type="caution">
    <text evidence="8">The sequence shown here is derived from an EMBL/GenBank/DDBJ whole genome shotgun (WGS) entry which is preliminary data.</text>
</comment>
<dbReference type="AlphaFoldDB" id="A0A3S1BKC9"/>
<comment type="subcellular location">
    <subcellularLocation>
        <location evidence="1">Membrane</location>
        <topology evidence="1">Multi-pass membrane protein</topology>
    </subcellularLocation>
</comment>
<gene>
    <name evidence="8" type="ORF">EGW08_002008</name>
</gene>
<feature type="compositionally biased region" description="Basic and acidic residues" evidence="5">
    <location>
        <begin position="1"/>
        <end position="34"/>
    </location>
</feature>
<evidence type="ECO:0000256" key="1">
    <source>
        <dbReference type="ARBA" id="ARBA00004141"/>
    </source>
</evidence>
<feature type="transmembrane region" description="Helical" evidence="6">
    <location>
        <begin position="254"/>
        <end position="272"/>
    </location>
</feature>
<protein>
    <recommendedName>
        <fullName evidence="7">ABC transmembrane type-1 domain-containing protein</fullName>
    </recommendedName>
</protein>
<dbReference type="PROSITE" id="PS50929">
    <property type="entry name" value="ABC_TM1F"/>
    <property type="match status" value="1"/>
</dbReference>
<keyword evidence="2 6" id="KW-0812">Transmembrane</keyword>